<evidence type="ECO:0000313" key="2">
    <source>
        <dbReference type="Proteomes" id="UP000310353"/>
    </source>
</evidence>
<dbReference type="AlphaFoldDB" id="A0A4U7BDE8"/>
<dbReference type="RefSeq" id="WP_137622954.1">
    <property type="nucleotide sequence ID" value="NZ_NXMA01000023.1"/>
</dbReference>
<keyword evidence="2" id="KW-1185">Reference proteome</keyword>
<dbReference type="Gene3D" id="3.40.140.120">
    <property type="match status" value="1"/>
</dbReference>
<dbReference type="Proteomes" id="UP000310353">
    <property type="component" value="Unassembled WGS sequence"/>
</dbReference>
<dbReference type="OrthoDB" id="9765386at2"/>
<dbReference type="Pfam" id="PF04860">
    <property type="entry name" value="Phage_portal"/>
    <property type="match status" value="1"/>
</dbReference>
<name>A0A4U7BDE8_9BACT</name>
<reference evidence="1 2" key="1">
    <citation type="submission" date="2018-05" db="EMBL/GenBank/DDBJ databases">
        <title>Novel Campyloabacter and Helicobacter Species and Strains.</title>
        <authorList>
            <person name="Mannion A.J."/>
            <person name="Shen Z."/>
            <person name="Fox J.G."/>
        </authorList>
    </citation>
    <scope>NUCLEOTIDE SEQUENCE [LARGE SCALE GENOMIC DNA]</scope>
    <source>
        <strain evidence="2">MIT17-670</strain>
    </source>
</reference>
<dbReference type="EMBL" id="NXMA01000023">
    <property type="protein sequence ID" value="TKX29129.1"/>
    <property type="molecule type" value="Genomic_DNA"/>
</dbReference>
<gene>
    <name evidence="1" type="ORF">CQA76_08505</name>
</gene>
<accession>A0A4U7BDE8</accession>
<comment type="caution">
    <text evidence="1">The sequence shown here is derived from an EMBL/GenBank/DDBJ whole genome shotgun (WGS) entry which is preliminary data.</text>
</comment>
<protein>
    <submittedName>
        <fullName evidence="1">Phage portal protein</fullName>
    </submittedName>
</protein>
<evidence type="ECO:0000313" key="1">
    <source>
        <dbReference type="EMBL" id="TKX29129.1"/>
    </source>
</evidence>
<proteinExistence type="predicted"/>
<dbReference type="InterPro" id="IPR006944">
    <property type="entry name" value="Phage/GTA_portal"/>
</dbReference>
<dbReference type="Gene3D" id="1.20.1270.210">
    <property type="match status" value="1"/>
</dbReference>
<sequence length="393" mass="44767">MFDKLRSLFLKKQKRGDELVNGIDFLLNDKIKAEELSAVIAAISNISETIACLPLNLYQKTSDGSKLATNHPLFHLIKIAPNENMTPFTLFEAFMVQMLIYGNGFLYPLRKRNGQIHSIELLEHKDINLFKQNGKYYYQAYSNNKSIVLNYDEVVNVPYHTKDGVLGIAPLRKSKNTAELASAIEQHGLSFFKNGSFTSGVISIPTELSDEAYQRLKTSFKENYNQKKAYNISILESGATYAQTTSANKDSQFIESKQFQVIEIARLFNIPPHKLGDLSRATFSNIEQQETNYMVQTITPLTTKIEQALNRFLLSKEEWGRFYFKFNINAILRADSSSRWESYTKALSNGVMSINEVRALEEMNPIDNGNDHLIPLNLSKIDQKDTQKEKDNA</sequence>
<organism evidence="1 2">
    <name type="scientific">Campylobacter aviculae</name>
    <dbReference type="NCBI Taxonomy" id="2510190"/>
    <lineage>
        <taxon>Bacteria</taxon>
        <taxon>Pseudomonadati</taxon>
        <taxon>Campylobacterota</taxon>
        <taxon>Epsilonproteobacteria</taxon>
        <taxon>Campylobacterales</taxon>
        <taxon>Campylobacteraceae</taxon>
        <taxon>Campylobacter</taxon>
    </lineage>
</organism>
<dbReference type="NCBIfam" id="TIGR01537">
    <property type="entry name" value="portal_HK97"/>
    <property type="match status" value="1"/>
</dbReference>
<dbReference type="InterPro" id="IPR006427">
    <property type="entry name" value="Portal_HK97"/>
</dbReference>
<dbReference type="Gene3D" id="3.30.1120.70">
    <property type="match status" value="1"/>
</dbReference>